<feature type="region of interest" description="Disordered" evidence="5">
    <location>
        <begin position="334"/>
        <end position="357"/>
    </location>
</feature>
<dbReference type="Pfam" id="PF00356">
    <property type="entry name" value="LacI"/>
    <property type="match status" value="1"/>
</dbReference>
<dbReference type="EMBL" id="JAENIL010000006">
    <property type="protein sequence ID" value="MBK1876125.1"/>
    <property type="molecule type" value="Genomic_DNA"/>
</dbReference>
<protein>
    <submittedName>
        <fullName evidence="7">LacI family DNA-binding transcriptional regulator</fullName>
    </submittedName>
</protein>
<evidence type="ECO:0000259" key="6">
    <source>
        <dbReference type="PROSITE" id="PS50932"/>
    </source>
</evidence>
<dbReference type="PROSITE" id="PS50932">
    <property type="entry name" value="HTH_LACI_2"/>
    <property type="match status" value="1"/>
</dbReference>
<dbReference type="CDD" id="cd01392">
    <property type="entry name" value="HTH_LacI"/>
    <property type="match status" value="1"/>
</dbReference>
<dbReference type="InterPro" id="IPR028082">
    <property type="entry name" value="Peripla_BP_I"/>
</dbReference>
<evidence type="ECO:0000256" key="3">
    <source>
        <dbReference type="ARBA" id="ARBA00023125"/>
    </source>
</evidence>
<reference evidence="7" key="1">
    <citation type="submission" date="2021-01" db="EMBL/GenBank/DDBJ databases">
        <title>Modified the classification status of verrucomicrobia.</title>
        <authorList>
            <person name="Feng X."/>
        </authorList>
    </citation>
    <scope>NUCLEOTIDE SEQUENCE</scope>
    <source>
        <strain evidence="7">KCTC 13126</strain>
    </source>
</reference>
<keyword evidence="3 7" id="KW-0238">DNA-binding</keyword>
<dbReference type="PANTHER" id="PTHR30146:SF148">
    <property type="entry name" value="HTH-TYPE TRANSCRIPTIONAL REPRESSOR PURR-RELATED"/>
    <property type="match status" value="1"/>
</dbReference>
<proteinExistence type="predicted"/>
<sequence length="357" mass="39945">MPRPTSRNKVTQKDVAKAAGVSVMAVSLALRNQPGISEENAKQIRKIADSLGYRPDPALSALIHYRGSKSKKIRAALALVTGWETREKWIDSRVGRLAWEGARKRAGEFGYSLEHFWIGKNGIHAKRTADILRSRGIRGVILAPILLPWAAIDFPWEHFAVVTLERNSDFPSTPHVSPNHYADISRAWHHLLNLGYNRPGLASFSWLSERNENRWEAAQYIQQIRHQAPKERVPNLIVEGSPNARLPVVQTDKWINQYDPDVVLSPSPEFWQAILESGRSIPHDVAFASLQTQVNDEPVAGINQHREEMGAACIDLLHSRLLRSDFGMPDSLAGTTIDGDWIDGPTAPPRKAKKSPK</sequence>
<evidence type="ECO:0000256" key="2">
    <source>
        <dbReference type="ARBA" id="ARBA00023015"/>
    </source>
</evidence>
<dbReference type="SUPFAM" id="SSF47413">
    <property type="entry name" value="lambda repressor-like DNA-binding domains"/>
    <property type="match status" value="1"/>
</dbReference>
<keyword evidence="2" id="KW-0805">Transcription regulation</keyword>
<evidence type="ECO:0000313" key="7">
    <source>
        <dbReference type="EMBL" id="MBK1876125.1"/>
    </source>
</evidence>
<evidence type="ECO:0000256" key="5">
    <source>
        <dbReference type="SAM" id="MobiDB-lite"/>
    </source>
</evidence>
<dbReference type="GO" id="GO:0003700">
    <property type="term" value="F:DNA-binding transcription factor activity"/>
    <property type="evidence" value="ECO:0007669"/>
    <property type="project" value="TreeGrafter"/>
</dbReference>
<dbReference type="SUPFAM" id="SSF53822">
    <property type="entry name" value="Periplasmic binding protein-like I"/>
    <property type="match status" value="1"/>
</dbReference>
<dbReference type="InterPro" id="IPR010982">
    <property type="entry name" value="Lambda_DNA-bd_dom_sf"/>
</dbReference>
<keyword evidence="4" id="KW-0804">Transcription</keyword>
<dbReference type="GO" id="GO:0000976">
    <property type="term" value="F:transcription cis-regulatory region binding"/>
    <property type="evidence" value="ECO:0007669"/>
    <property type="project" value="TreeGrafter"/>
</dbReference>
<feature type="domain" description="HTH lacI-type" evidence="6">
    <location>
        <begin position="10"/>
        <end position="64"/>
    </location>
</feature>
<dbReference type="Gene3D" id="1.10.260.40">
    <property type="entry name" value="lambda repressor-like DNA-binding domains"/>
    <property type="match status" value="1"/>
</dbReference>
<dbReference type="InterPro" id="IPR001761">
    <property type="entry name" value="Peripla_BP/Lac1_sug-bd_dom"/>
</dbReference>
<keyword evidence="1" id="KW-0678">Repressor</keyword>
<dbReference type="Proteomes" id="UP000617628">
    <property type="component" value="Unassembled WGS sequence"/>
</dbReference>
<gene>
    <name evidence="7" type="ORF">JIN87_04550</name>
</gene>
<dbReference type="AlphaFoldDB" id="A0A934VPS9"/>
<evidence type="ECO:0000256" key="4">
    <source>
        <dbReference type="ARBA" id="ARBA00023163"/>
    </source>
</evidence>
<comment type="caution">
    <text evidence="7">The sequence shown here is derived from an EMBL/GenBank/DDBJ whole genome shotgun (WGS) entry which is preliminary data.</text>
</comment>
<dbReference type="Gene3D" id="3.40.50.2300">
    <property type="match status" value="2"/>
</dbReference>
<dbReference type="RefSeq" id="WP_200354342.1">
    <property type="nucleotide sequence ID" value="NZ_JAENIL010000006.1"/>
</dbReference>
<evidence type="ECO:0000256" key="1">
    <source>
        <dbReference type="ARBA" id="ARBA00022491"/>
    </source>
</evidence>
<dbReference type="SMART" id="SM00354">
    <property type="entry name" value="HTH_LACI"/>
    <property type="match status" value="1"/>
</dbReference>
<dbReference type="PANTHER" id="PTHR30146">
    <property type="entry name" value="LACI-RELATED TRANSCRIPTIONAL REPRESSOR"/>
    <property type="match status" value="1"/>
</dbReference>
<dbReference type="Pfam" id="PF00532">
    <property type="entry name" value="Peripla_BP_1"/>
    <property type="match status" value="1"/>
</dbReference>
<keyword evidence="8" id="KW-1185">Reference proteome</keyword>
<name>A0A934VPS9_9BACT</name>
<organism evidence="7 8">
    <name type="scientific">Pelagicoccus mobilis</name>
    <dbReference type="NCBI Taxonomy" id="415221"/>
    <lineage>
        <taxon>Bacteria</taxon>
        <taxon>Pseudomonadati</taxon>
        <taxon>Verrucomicrobiota</taxon>
        <taxon>Opitutia</taxon>
        <taxon>Puniceicoccales</taxon>
        <taxon>Pelagicoccaceae</taxon>
        <taxon>Pelagicoccus</taxon>
    </lineage>
</organism>
<dbReference type="InterPro" id="IPR000843">
    <property type="entry name" value="HTH_LacI"/>
</dbReference>
<accession>A0A934VPS9</accession>
<evidence type="ECO:0000313" key="8">
    <source>
        <dbReference type="Proteomes" id="UP000617628"/>
    </source>
</evidence>